<dbReference type="EMBL" id="GEDV01003614">
    <property type="protein sequence ID" value="JAP84943.1"/>
    <property type="molecule type" value="Transcribed_RNA"/>
</dbReference>
<keyword evidence="4 11" id="KW-0732">Signal</keyword>
<dbReference type="InterPro" id="IPR051487">
    <property type="entry name" value="Ser/Thr_Proteases_Immune/Dev"/>
</dbReference>
<dbReference type="SUPFAM" id="SSF50494">
    <property type="entry name" value="Trypsin-like serine proteases"/>
    <property type="match status" value="1"/>
</dbReference>
<dbReference type="PROSITE" id="PS50240">
    <property type="entry name" value="TRYPSIN_DOM"/>
    <property type="match status" value="1"/>
</dbReference>
<dbReference type="CDD" id="cd00190">
    <property type="entry name" value="Tryp_SPc"/>
    <property type="match status" value="1"/>
</dbReference>
<dbReference type="InterPro" id="IPR043504">
    <property type="entry name" value="Peptidase_S1_PA_chymotrypsin"/>
</dbReference>
<dbReference type="SMART" id="SM00020">
    <property type="entry name" value="Tryp_SPc"/>
    <property type="match status" value="1"/>
</dbReference>
<feature type="signal peptide" evidence="11">
    <location>
        <begin position="1"/>
        <end position="20"/>
    </location>
</feature>
<evidence type="ECO:0000256" key="4">
    <source>
        <dbReference type="ARBA" id="ARBA00022729"/>
    </source>
</evidence>
<name>A0A131Z0I3_RHIAP</name>
<dbReference type="Gene3D" id="2.40.10.10">
    <property type="entry name" value="Trypsin-like serine proteases"/>
    <property type="match status" value="1"/>
</dbReference>
<dbReference type="GO" id="GO:0006508">
    <property type="term" value="P:proteolysis"/>
    <property type="evidence" value="ECO:0007669"/>
    <property type="project" value="UniProtKB-KW"/>
</dbReference>
<dbReference type="GO" id="GO:0004252">
    <property type="term" value="F:serine-type endopeptidase activity"/>
    <property type="evidence" value="ECO:0007669"/>
    <property type="project" value="InterPro"/>
</dbReference>
<dbReference type="InterPro" id="IPR001314">
    <property type="entry name" value="Peptidase_S1A"/>
</dbReference>
<evidence type="ECO:0000256" key="7">
    <source>
        <dbReference type="ARBA" id="ARBA00023145"/>
    </source>
</evidence>
<evidence type="ECO:0000256" key="8">
    <source>
        <dbReference type="ARBA" id="ARBA00023157"/>
    </source>
</evidence>
<evidence type="ECO:0000256" key="9">
    <source>
        <dbReference type="ARBA" id="ARBA00024195"/>
    </source>
</evidence>
<sequence>MVKLLIGLSLLLVALDGLSAQMETLNPEGCGVSSFKTMIVNGTEVMETQYPWMVSLDVHIARSAYDCGGTIITKRHVLTAAHCLIEKNAYAHKVVVSYGSVDRRRGKKVEASKMLIHKSYTRTYKNDIALLEMKYPFTFGKDVSPICLQMAPVSIVGKDAVAAGWGSEYLNGTGFDFLRHTTVTVYPDLICATRYLYYWPGLQCCAHKLDTGVCRGDSGGPLMIRTAFDRFQQVGISSNVRGECGNENPDVYTRVSGYANWLIRGVSSSAGYMPLHTANAYTLKRGPFIIA</sequence>
<dbReference type="AlphaFoldDB" id="A0A131Z0I3"/>
<keyword evidence="3 10" id="KW-0645">Protease</keyword>
<dbReference type="PANTHER" id="PTHR24256">
    <property type="entry name" value="TRYPTASE-RELATED"/>
    <property type="match status" value="1"/>
</dbReference>
<keyword evidence="8" id="KW-1015">Disulfide bond</keyword>
<dbReference type="InterPro" id="IPR001254">
    <property type="entry name" value="Trypsin_dom"/>
</dbReference>
<dbReference type="InterPro" id="IPR009003">
    <property type="entry name" value="Peptidase_S1_PA"/>
</dbReference>
<proteinExistence type="inferred from homology"/>
<dbReference type="InterPro" id="IPR018114">
    <property type="entry name" value="TRYPSIN_HIS"/>
</dbReference>
<dbReference type="InterPro" id="IPR033116">
    <property type="entry name" value="TRYPSIN_SER"/>
</dbReference>
<evidence type="ECO:0000256" key="6">
    <source>
        <dbReference type="ARBA" id="ARBA00022825"/>
    </source>
</evidence>
<organism evidence="13">
    <name type="scientific">Rhipicephalus appendiculatus</name>
    <name type="common">Brown ear tick</name>
    <dbReference type="NCBI Taxonomy" id="34631"/>
    <lineage>
        <taxon>Eukaryota</taxon>
        <taxon>Metazoa</taxon>
        <taxon>Ecdysozoa</taxon>
        <taxon>Arthropoda</taxon>
        <taxon>Chelicerata</taxon>
        <taxon>Arachnida</taxon>
        <taxon>Acari</taxon>
        <taxon>Parasitiformes</taxon>
        <taxon>Ixodida</taxon>
        <taxon>Ixodoidea</taxon>
        <taxon>Ixodidae</taxon>
        <taxon>Rhipicephalinae</taxon>
        <taxon>Rhipicephalus</taxon>
        <taxon>Rhipicephalus</taxon>
    </lineage>
</organism>
<evidence type="ECO:0000256" key="11">
    <source>
        <dbReference type="SAM" id="SignalP"/>
    </source>
</evidence>
<comment type="subcellular location">
    <subcellularLocation>
        <location evidence="1">Secreted</location>
    </subcellularLocation>
</comment>
<feature type="chain" id="PRO_5007286380" evidence="11">
    <location>
        <begin position="21"/>
        <end position="291"/>
    </location>
</feature>
<dbReference type="GO" id="GO:0005576">
    <property type="term" value="C:extracellular region"/>
    <property type="evidence" value="ECO:0007669"/>
    <property type="project" value="UniProtKB-SubCell"/>
</dbReference>
<feature type="domain" description="Peptidase S1" evidence="12">
    <location>
        <begin position="39"/>
        <end position="267"/>
    </location>
</feature>
<keyword evidence="6 10" id="KW-0720">Serine protease</keyword>
<keyword evidence="7" id="KW-0865">Zymogen</keyword>
<evidence type="ECO:0000256" key="10">
    <source>
        <dbReference type="RuleBase" id="RU363034"/>
    </source>
</evidence>
<evidence type="ECO:0000259" key="12">
    <source>
        <dbReference type="PROSITE" id="PS50240"/>
    </source>
</evidence>
<evidence type="ECO:0000256" key="5">
    <source>
        <dbReference type="ARBA" id="ARBA00022801"/>
    </source>
</evidence>
<evidence type="ECO:0000313" key="13">
    <source>
        <dbReference type="EMBL" id="JAP84943.1"/>
    </source>
</evidence>
<dbReference type="FunFam" id="2.40.10.10:FF:000146">
    <property type="entry name" value="Serine protease 53"/>
    <property type="match status" value="1"/>
</dbReference>
<comment type="similarity">
    <text evidence="9">Belongs to the peptidase S1 family. CLIP subfamily.</text>
</comment>
<dbReference type="PROSITE" id="PS00134">
    <property type="entry name" value="TRYPSIN_HIS"/>
    <property type="match status" value="1"/>
</dbReference>
<keyword evidence="2" id="KW-0964">Secreted</keyword>
<dbReference type="PROSITE" id="PS00135">
    <property type="entry name" value="TRYPSIN_SER"/>
    <property type="match status" value="1"/>
</dbReference>
<evidence type="ECO:0000256" key="1">
    <source>
        <dbReference type="ARBA" id="ARBA00004613"/>
    </source>
</evidence>
<accession>A0A131Z0I3</accession>
<protein>
    <submittedName>
        <fullName evidence="13">Tick serine protease</fullName>
    </submittedName>
</protein>
<dbReference type="Pfam" id="PF00089">
    <property type="entry name" value="Trypsin"/>
    <property type="match status" value="1"/>
</dbReference>
<dbReference type="PRINTS" id="PR00722">
    <property type="entry name" value="CHYMOTRYPSIN"/>
</dbReference>
<reference evidence="13" key="1">
    <citation type="journal article" date="2016" name="Ticks Tick Borne Dis.">
        <title>De novo assembly and annotation of the salivary gland transcriptome of Rhipicephalus appendiculatus male and female ticks during blood feeding.</title>
        <authorList>
            <person name="de Castro M.H."/>
            <person name="de Klerk D."/>
            <person name="Pienaar R."/>
            <person name="Latif A.A."/>
            <person name="Rees D.J."/>
            <person name="Mans B.J."/>
        </authorList>
    </citation>
    <scope>NUCLEOTIDE SEQUENCE</scope>
    <source>
        <tissue evidence="13">Salivary glands</tissue>
    </source>
</reference>
<evidence type="ECO:0000256" key="3">
    <source>
        <dbReference type="ARBA" id="ARBA00022670"/>
    </source>
</evidence>
<keyword evidence="5 10" id="KW-0378">Hydrolase</keyword>
<evidence type="ECO:0000256" key="2">
    <source>
        <dbReference type="ARBA" id="ARBA00022525"/>
    </source>
</evidence>